<dbReference type="InterPro" id="IPR004706">
    <property type="entry name" value="Arsenical-R_Acr3"/>
</dbReference>
<name>A0A1Y2SLX5_9GAMM</name>
<feature type="transmembrane region" description="Helical" evidence="8">
    <location>
        <begin position="81"/>
        <end position="99"/>
    </location>
</feature>
<dbReference type="OrthoDB" id="3254016at2"/>
<dbReference type="RefSeq" id="WP_086107715.1">
    <property type="nucleotide sequence ID" value="NZ_CAWNGD010000001.1"/>
</dbReference>
<sequence>MFQSFPKKTVSLRDRLEHSQVIIYFVAIITGAITALLIPDTSILEVAINPTLALMLYVTFLQVPVVELAKAFTRVRFLTPLLLTNFLIIPIIVAVLIRFLPENPLLLLGVLLVLLTPCIDYVVTFSQLGRSDSRLLLASTPALLIVQVLILPVYLHFFLGEQASGLVHFGPFIHAFIWLITVPLFLAALTQFWSHRSHTGGIVFDGLGVLPVPATALVLFTVVAAMVPKLGVAKTAALHAVPLYAAFAILAPLAGWYVSRIFGLETTAGRAVAFSAGTRNSLVILPLALAVPGAIPILPAVIVTQIIVELVSQLVYIRLIPKLGK</sequence>
<evidence type="ECO:0000256" key="1">
    <source>
        <dbReference type="ARBA" id="ARBA00004651"/>
    </source>
</evidence>
<comment type="subcellular location">
    <subcellularLocation>
        <location evidence="1">Cell membrane</location>
        <topology evidence="1">Multi-pass membrane protein</topology>
    </subcellularLocation>
</comment>
<feature type="transmembrane region" description="Helical" evidence="8">
    <location>
        <begin position="135"/>
        <end position="157"/>
    </location>
</feature>
<comment type="similarity">
    <text evidence="2">Belongs to the arsenical resistance-3 (ACR3) (TC 2.A.59) family.</text>
</comment>
<organism evidence="9 10">
    <name type="scientific">Xenorhabdus vietnamensis</name>
    <dbReference type="NCBI Taxonomy" id="351656"/>
    <lineage>
        <taxon>Bacteria</taxon>
        <taxon>Pseudomonadati</taxon>
        <taxon>Pseudomonadota</taxon>
        <taxon>Gammaproteobacteria</taxon>
        <taxon>Enterobacterales</taxon>
        <taxon>Morganellaceae</taxon>
        <taxon>Xenorhabdus</taxon>
    </lineage>
</organism>
<feature type="transmembrane region" description="Helical" evidence="8">
    <location>
        <begin position="169"/>
        <end position="190"/>
    </location>
</feature>
<keyword evidence="5 8" id="KW-0812">Transmembrane</keyword>
<dbReference type="GO" id="GO:0015104">
    <property type="term" value="F:antimonite transmembrane transporter activity"/>
    <property type="evidence" value="ECO:0007669"/>
    <property type="project" value="TreeGrafter"/>
</dbReference>
<evidence type="ECO:0000256" key="3">
    <source>
        <dbReference type="ARBA" id="ARBA00022448"/>
    </source>
</evidence>
<gene>
    <name evidence="9" type="ORF">Xvie_00401</name>
</gene>
<dbReference type="GO" id="GO:0005886">
    <property type="term" value="C:plasma membrane"/>
    <property type="evidence" value="ECO:0007669"/>
    <property type="project" value="UniProtKB-SubCell"/>
</dbReference>
<proteinExistence type="inferred from homology"/>
<dbReference type="InterPro" id="IPR038770">
    <property type="entry name" value="Na+/solute_symporter_sf"/>
</dbReference>
<feature type="transmembrane region" description="Helical" evidence="8">
    <location>
        <begin position="202"/>
        <end position="227"/>
    </location>
</feature>
<evidence type="ECO:0000256" key="8">
    <source>
        <dbReference type="SAM" id="Phobius"/>
    </source>
</evidence>
<dbReference type="EMBL" id="MUBJ01000001">
    <property type="protein sequence ID" value="OTA18573.1"/>
    <property type="molecule type" value="Genomic_DNA"/>
</dbReference>
<dbReference type="InterPro" id="IPR002657">
    <property type="entry name" value="BilAc:Na_symport/Acr3"/>
</dbReference>
<dbReference type="PANTHER" id="PTHR43057:SF1">
    <property type="entry name" value="ARSENICAL-RESISTANCE PROTEIN 3"/>
    <property type="match status" value="1"/>
</dbReference>
<reference evidence="9 10" key="1">
    <citation type="submission" date="2016-10" db="EMBL/GenBank/DDBJ databases">
        <title>Systematic genetic and metabolomic analysis of Xenorhabdus and Photorhabdus spp., highlights the requirements for a dual symbiotic and pathogenic life style.</title>
        <authorList>
            <person name="Tobias N.J."/>
            <person name="Wolff H."/>
            <person name="Djahanschiri B."/>
            <person name="Pidot S.J."/>
            <person name="Stinear T.P."/>
            <person name="Ebersberger I."/>
            <person name="Bode H.B."/>
        </authorList>
    </citation>
    <scope>NUCLEOTIDE SEQUENCE [LARGE SCALE GENOMIC DNA]</scope>
    <source>
        <strain evidence="9 10">DSM 22392</strain>
    </source>
</reference>
<keyword evidence="6 8" id="KW-1133">Transmembrane helix</keyword>
<feature type="transmembrane region" description="Helical" evidence="8">
    <location>
        <begin position="105"/>
        <end position="123"/>
    </location>
</feature>
<dbReference type="Pfam" id="PF01758">
    <property type="entry name" value="SBF"/>
    <property type="match status" value="1"/>
</dbReference>
<accession>A0A1Y2SLX5</accession>
<evidence type="ECO:0000256" key="5">
    <source>
        <dbReference type="ARBA" id="ARBA00022692"/>
    </source>
</evidence>
<evidence type="ECO:0000313" key="10">
    <source>
        <dbReference type="Proteomes" id="UP000194350"/>
    </source>
</evidence>
<feature type="transmembrane region" description="Helical" evidence="8">
    <location>
        <begin position="21"/>
        <end position="39"/>
    </location>
</feature>
<feature type="transmembrane region" description="Helical" evidence="8">
    <location>
        <begin position="51"/>
        <end position="69"/>
    </location>
</feature>
<evidence type="ECO:0000256" key="6">
    <source>
        <dbReference type="ARBA" id="ARBA00022989"/>
    </source>
</evidence>
<dbReference type="Gene3D" id="1.20.1530.20">
    <property type="match status" value="1"/>
</dbReference>
<protein>
    <submittedName>
        <fullName evidence="9">Arsenic resistance protein</fullName>
    </submittedName>
</protein>
<keyword evidence="4" id="KW-1003">Cell membrane</keyword>
<feature type="transmembrane region" description="Helical" evidence="8">
    <location>
        <begin position="239"/>
        <end position="259"/>
    </location>
</feature>
<evidence type="ECO:0000256" key="2">
    <source>
        <dbReference type="ARBA" id="ARBA00010110"/>
    </source>
</evidence>
<dbReference type="Proteomes" id="UP000194350">
    <property type="component" value="Unassembled WGS sequence"/>
</dbReference>
<keyword evidence="7 8" id="KW-0472">Membrane</keyword>
<keyword evidence="10" id="KW-1185">Reference proteome</keyword>
<dbReference type="AlphaFoldDB" id="A0A1Y2SLX5"/>
<dbReference type="PANTHER" id="PTHR43057">
    <property type="entry name" value="ARSENITE EFFLUX TRANSPORTER"/>
    <property type="match status" value="1"/>
</dbReference>
<comment type="caution">
    <text evidence="9">The sequence shown here is derived from an EMBL/GenBank/DDBJ whole genome shotgun (WGS) entry which is preliminary data.</text>
</comment>
<evidence type="ECO:0000256" key="4">
    <source>
        <dbReference type="ARBA" id="ARBA00022475"/>
    </source>
</evidence>
<evidence type="ECO:0000256" key="7">
    <source>
        <dbReference type="ARBA" id="ARBA00023136"/>
    </source>
</evidence>
<evidence type="ECO:0000313" key="9">
    <source>
        <dbReference type="EMBL" id="OTA18573.1"/>
    </source>
</evidence>
<dbReference type="GO" id="GO:0015297">
    <property type="term" value="F:antiporter activity"/>
    <property type="evidence" value="ECO:0007669"/>
    <property type="project" value="InterPro"/>
</dbReference>
<dbReference type="GO" id="GO:0015105">
    <property type="term" value="F:arsenite transmembrane transporter activity"/>
    <property type="evidence" value="ECO:0007669"/>
    <property type="project" value="TreeGrafter"/>
</dbReference>
<keyword evidence="3" id="KW-0813">Transport</keyword>